<evidence type="ECO:0000256" key="1">
    <source>
        <dbReference type="ARBA" id="ARBA00004812"/>
    </source>
</evidence>
<dbReference type="InterPro" id="IPR035686">
    <property type="entry name" value="CPSase_GATase1"/>
</dbReference>
<dbReference type="PRINTS" id="PR00096">
    <property type="entry name" value="GATASE"/>
</dbReference>
<feature type="binding site" evidence="11">
    <location>
        <position position="218"/>
    </location>
    <ligand>
        <name>L-glutamine</name>
        <dbReference type="ChEBI" id="CHEBI:58359"/>
    </ligand>
</feature>
<feature type="binding site" evidence="11">
    <location>
        <position position="288"/>
    </location>
    <ligand>
        <name>L-glutamine</name>
        <dbReference type="ChEBI" id="CHEBI:58359"/>
    </ligand>
</feature>
<evidence type="ECO:0000256" key="10">
    <source>
        <dbReference type="ARBA" id="ARBA00049285"/>
    </source>
</evidence>
<dbReference type="InterPro" id="IPR002474">
    <property type="entry name" value="CarbamoylP_synth_ssu_N"/>
</dbReference>
<dbReference type="GO" id="GO:0006541">
    <property type="term" value="P:glutamine metabolic process"/>
    <property type="evidence" value="ECO:0007669"/>
    <property type="project" value="InterPro"/>
</dbReference>
<dbReference type="InterPro" id="IPR017926">
    <property type="entry name" value="GATASE"/>
</dbReference>
<dbReference type="GO" id="GO:0006207">
    <property type="term" value="P:'de novo' pyrimidine nucleobase biosynthetic process"/>
    <property type="evidence" value="ECO:0007669"/>
    <property type="project" value="InterPro"/>
</dbReference>
<dbReference type="InterPro" id="IPR036480">
    <property type="entry name" value="CarbP_synth_ssu_N_sf"/>
</dbReference>
<sequence length="362" mass="40070">MKARLLLEDGTLFTGLSFGSEGSSIGEVVFNTSMTGYQEILTDPSYCGQMITMTYPLIGNYGLTRDDYESLRPYAHGLIVREYAEYASNWRNEKSISTFLKEFGILGISGIDTRMLTRKIRNQGTMKGIITTGDEPLAELKERLTHPLPQDQVQRVSTKSIHISPNYGKRVVLIDFGAKHNIQRELFERNCEVISVPPYTSAEEILRFNPDGVILSNGPGNPKDLPEAVATIQKLLGKVPMFGISLGHQLFALACGADTAQMKFGHHGNQPVQELLTGKTVITSQNHGYMVPRDSVPEELLTITHIAINGGTIEGLEHCEHPAFTVQFQPESAPGPLDSGYIFDRFIKLMDSFNRKGVVIHA</sequence>
<dbReference type="NCBIfam" id="TIGR01368">
    <property type="entry name" value="CPSaseIIsmall"/>
    <property type="match status" value="1"/>
</dbReference>
<evidence type="ECO:0000256" key="4">
    <source>
        <dbReference type="ARBA" id="ARBA00022598"/>
    </source>
</evidence>
<dbReference type="Pfam" id="PF00988">
    <property type="entry name" value="CPSase_sm_chain"/>
    <property type="match status" value="1"/>
</dbReference>
<organism evidence="13 14">
    <name type="scientific">Hazenella coriacea</name>
    <dbReference type="NCBI Taxonomy" id="1179467"/>
    <lineage>
        <taxon>Bacteria</taxon>
        <taxon>Bacillati</taxon>
        <taxon>Bacillota</taxon>
        <taxon>Bacilli</taxon>
        <taxon>Bacillales</taxon>
        <taxon>Thermoactinomycetaceae</taxon>
        <taxon>Hazenella</taxon>
    </lineage>
</organism>
<comment type="pathway">
    <text evidence="2 11">Amino-acid biosynthesis; L-arginine biosynthesis; carbamoyl phosphate from bicarbonate: step 1/1.</text>
</comment>
<keyword evidence="8 11" id="KW-0665">Pyrimidine biosynthesis</keyword>
<feature type="binding site" evidence="11">
    <location>
        <position position="45"/>
    </location>
    <ligand>
        <name>L-glutamine</name>
        <dbReference type="ChEBI" id="CHEBI:58359"/>
    </ligand>
</feature>
<keyword evidence="11" id="KW-0028">Amino-acid biosynthesis</keyword>
<feature type="active site" evidence="11">
    <location>
        <position position="331"/>
    </location>
</feature>
<dbReference type="UniPathway" id="UPA00068">
    <property type="reaction ID" value="UER00171"/>
</dbReference>
<dbReference type="SUPFAM" id="SSF52021">
    <property type="entry name" value="Carbamoyl phosphate synthetase, small subunit N-terminal domain"/>
    <property type="match status" value="1"/>
</dbReference>
<comment type="catalytic activity">
    <reaction evidence="10 11">
        <text>L-glutamine + H2O = L-glutamate + NH4(+)</text>
        <dbReference type="Rhea" id="RHEA:15889"/>
        <dbReference type="ChEBI" id="CHEBI:15377"/>
        <dbReference type="ChEBI" id="CHEBI:28938"/>
        <dbReference type="ChEBI" id="CHEBI:29985"/>
        <dbReference type="ChEBI" id="CHEBI:58359"/>
    </reaction>
</comment>
<dbReference type="PRINTS" id="PR00099">
    <property type="entry name" value="CPSGATASE"/>
</dbReference>
<keyword evidence="6 11" id="KW-0067">ATP-binding</keyword>
<dbReference type="EC" id="6.3.5.5" evidence="11"/>
<evidence type="ECO:0000256" key="5">
    <source>
        <dbReference type="ARBA" id="ARBA00022741"/>
    </source>
</evidence>
<dbReference type="Gene3D" id="3.40.50.880">
    <property type="match status" value="1"/>
</dbReference>
<proteinExistence type="inferred from homology"/>
<dbReference type="GO" id="GO:0004359">
    <property type="term" value="F:glutaminase activity"/>
    <property type="evidence" value="ECO:0007669"/>
    <property type="project" value="RHEA"/>
</dbReference>
<dbReference type="UniPathway" id="UPA00070">
    <property type="reaction ID" value="UER00115"/>
</dbReference>
<dbReference type="EMBL" id="SMAG01000003">
    <property type="protein sequence ID" value="TCS94600.1"/>
    <property type="molecule type" value="Genomic_DNA"/>
</dbReference>
<name>A0A4R3L6S2_9BACL</name>
<dbReference type="SUPFAM" id="SSF52317">
    <property type="entry name" value="Class I glutamine amidotransferase-like"/>
    <property type="match status" value="1"/>
</dbReference>
<feature type="binding site" evidence="11">
    <location>
        <position position="246"/>
    </location>
    <ligand>
        <name>L-glutamine</name>
        <dbReference type="ChEBI" id="CHEBI:58359"/>
    </ligand>
</feature>
<feature type="binding site" evidence="11">
    <location>
        <position position="249"/>
    </location>
    <ligand>
        <name>L-glutamine</name>
        <dbReference type="ChEBI" id="CHEBI:58359"/>
    </ligand>
</feature>
<feature type="binding site" evidence="11">
    <location>
        <position position="220"/>
    </location>
    <ligand>
        <name>L-glutamine</name>
        <dbReference type="ChEBI" id="CHEBI:58359"/>
    </ligand>
</feature>
<feature type="domain" description="Carbamoyl-phosphate synthase small subunit N-terminal" evidence="12">
    <location>
        <begin position="1"/>
        <end position="131"/>
    </location>
</feature>
<dbReference type="Proteomes" id="UP000294937">
    <property type="component" value="Unassembled WGS sequence"/>
</dbReference>
<keyword evidence="11" id="KW-0055">Arginine biosynthesis</keyword>
<dbReference type="PROSITE" id="PS51273">
    <property type="entry name" value="GATASE_TYPE_1"/>
    <property type="match status" value="1"/>
</dbReference>
<accession>A0A4R3L6S2</accession>
<dbReference type="OrthoDB" id="9804328at2"/>
<feature type="region of interest" description="CPSase" evidence="11">
    <location>
        <begin position="1"/>
        <end position="169"/>
    </location>
</feature>
<gene>
    <name evidence="11" type="primary">carA</name>
    <name evidence="13" type="ORF">EDD58_10311</name>
</gene>
<comment type="caution">
    <text evidence="11">Lacks conserved residue(s) required for the propagation of feature annotation.</text>
</comment>
<dbReference type="RefSeq" id="WP_131923995.1">
    <property type="nucleotide sequence ID" value="NZ_SMAG01000003.1"/>
</dbReference>
<evidence type="ECO:0000259" key="12">
    <source>
        <dbReference type="SMART" id="SM01097"/>
    </source>
</evidence>
<dbReference type="AlphaFoldDB" id="A0A4R3L6S2"/>
<evidence type="ECO:0000256" key="3">
    <source>
        <dbReference type="ARBA" id="ARBA00007800"/>
    </source>
</evidence>
<feature type="binding site" evidence="11">
    <location>
        <position position="289"/>
    </location>
    <ligand>
        <name>L-glutamine</name>
        <dbReference type="ChEBI" id="CHEBI:58359"/>
    </ligand>
</feature>
<dbReference type="PANTHER" id="PTHR43418">
    <property type="entry name" value="MULTIFUNCTIONAL TRYPTOPHAN BIOSYNTHESIS PROTEIN-RELATED"/>
    <property type="match status" value="1"/>
</dbReference>
<evidence type="ECO:0000256" key="9">
    <source>
        <dbReference type="ARBA" id="ARBA00048816"/>
    </source>
</evidence>
<dbReference type="HAMAP" id="MF_01209">
    <property type="entry name" value="CPSase_S_chain"/>
    <property type="match status" value="1"/>
</dbReference>
<dbReference type="PANTHER" id="PTHR43418:SF7">
    <property type="entry name" value="CARBAMOYL-PHOSPHATE SYNTHASE SMALL CHAIN"/>
    <property type="match status" value="1"/>
</dbReference>
<dbReference type="NCBIfam" id="NF009475">
    <property type="entry name" value="PRK12838.1"/>
    <property type="match status" value="1"/>
</dbReference>
<dbReference type="InterPro" id="IPR006274">
    <property type="entry name" value="CarbamoylP_synth_ssu"/>
</dbReference>
<comment type="similarity">
    <text evidence="3 11">Belongs to the CarA family.</text>
</comment>
<dbReference type="Pfam" id="PF00117">
    <property type="entry name" value="GATase"/>
    <property type="match status" value="1"/>
</dbReference>
<keyword evidence="14" id="KW-1185">Reference proteome</keyword>
<evidence type="ECO:0000256" key="7">
    <source>
        <dbReference type="ARBA" id="ARBA00022962"/>
    </source>
</evidence>
<comment type="catalytic activity">
    <reaction evidence="9 11">
        <text>hydrogencarbonate + L-glutamine + 2 ATP + H2O = carbamoyl phosphate + L-glutamate + 2 ADP + phosphate + 2 H(+)</text>
        <dbReference type="Rhea" id="RHEA:18633"/>
        <dbReference type="ChEBI" id="CHEBI:15377"/>
        <dbReference type="ChEBI" id="CHEBI:15378"/>
        <dbReference type="ChEBI" id="CHEBI:17544"/>
        <dbReference type="ChEBI" id="CHEBI:29985"/>
        <dbReference type="ChEBI" id="CHEBI:30616"/>
        <dbReference type="ChEBI" id="CHEBI:43474"/>
        <dbReference type="ChEBI" id="CHEBI:58228"/>
        <dbReference type="ChEBI" id="CHEBI:58359"/>
        <dbReference type="ChEBI" id="CHEBI:456216"/>
        <dbReference type="EC" id="6.3.5.5"/>
    </reaction>
</comment>
<dbReference type="CDD" id="cd01744">
    <property type="entry name" value="GATase1_CPSase"/>
    <property type="match status" value="1"/>
</dbReference>
<dbReference type="GO" id="GO:0005524">
    <property type="term" value="F:ATP binding"/>
    <property type="evidence" value="ECO:0007669"/>
    <property type="project" value="UniProtKB-UniRule"/>
</dbReference>
<dbReference type="GO" id="GO:0044205">
    <property type="term" value="P:'de novo' UMP biosynthetic process"/>
    <property type="evidence" value="ECO:0007669"/>
    <property type="project" value="UniProtKB-UniRule"/>
</dbReference>
<dbReference type="InterPro" id="IPR050472">
    <property type="entry name" value="Anth_synth/Amidotransfase"/>
</dbReference>
<dbReference type="FunFam" id="3.50.30.20:FF:000001">
    <property type="entry name" value="Carbamoyl-phosphate synthase small chain"/>
    <property type="match status" value="1"/>
</dbReference>
<comment type="function">
    <text evidence="11">Small subunit of the glutamine-dependent carbamoyl phosphate synthetase (CPSase). CPSase catalyzes the formation of carbamoyl phosphate from the ammonia moiety of glutamine, carbonate, and phosphate donated by ATP, constituting the first step of 2 biosynthetic pathways, one leading to arginine and/or urea and the other to pyrimidine nucleotides. The small subunit (glutamine amidotransferase) binds and cleaves glutamine to supply the large subunit with the substrate ammonia.</text>
</comment>
<keyword evidence="4 11" id="KW-0436">Ligase</keyword>
<evidence type="ECO:0000256" key="2">
    <source>
        <dbReference type="ARBA" id="ARBA00005077"/>
    </source>
</evidence>
<comment type="subunit">
    <text evidence="11">Composed of two chains; the small (or glutamine) chain promotes the hydrolysis of glutamine to ammonia, which is used by the large (or ammonia) chain to synthesize carbamoyl phosphate. Tetramer of heterodimers (alpha,beta)4.</text>
</comment>
<dbReference type="GO" id="GO:0004088">
    <property type="term" value="F:carbamoyl-phosphate synthase (glutamine-hydrolyzing) activity"/>
    <property type="evidence" value="ECO:0007669"/>
    <property type="project" value="UniProtKB-UniRule"/>
</dbReference>
<dbReference type="GO" id="GO:0006526">
    <property type="term" value="P:L-arginine biosynthetic process"/>
    <property type="evidence" value="ECO:0007669"/>
    <property type="project" value="UniProtKB-UniRule"/>
</dbReference>
<protein>
    <recommendedName>
        <fullName evidence="11">Carbamoyl phosphate synthase small chain</fullName>
        <ecNumber evidence="11">6.3.5.5</ecNumber>
    </recommendedName>
    <alternativeName>
        <fullName evidence="11">Carbamoyl phosphate synthetase glutamine chain</fullName>
    </alternativeName>
</protein>
<dbReference type="SMART" id="SM01097">
    <property type="entry name" value="CPSase_sm_chain"/>
    <property type="match status" value="1"/>
</dbReference>
<dbReference type="InterPro" id="IPR029062">
    <property type="entry name" value="Class_I_gatase-like"/>
</dbReference>
<dbReference type="Gene3D" id="3.50.30.20">
    <property type="entry name" value="Carbamoyl-phosphate synthase small subunit, N-terminal domain"/>
    <property type="match status" value="1"/>
</dbReference>
<comment type="pathway">
    <text evidence="1 11">Pyrimidine metabolism; UMP biosynthesis via de novo pathway; (S)-dihydroorotate from bicarbonate: step 1/3.</text>
</comment>
<evidence type="ECO:0000256" key="6">
    <source>
        <dbReference type="ARBA" id="ARBA00022840"/>
    </source>
</evidence>
<evidence type="ECO:0000256" key="8">
    <source>
        <dbReference type="ARBA" id="ARBA00022975"/>
    </source>
</evidence>
<comment type="caution">
    <text evidence="13">The sequence shown here is derived from an EMBL/GenBank/DDBJ whole genome shotgun (WGS) entry which is preliminary data.</text>
</comment>
<evidence type="ECO:0000256" key="11">
    <source>
        <dbReference type="HAMAP-Rule" id="MF_01209"/>
    </source>
</evidence>
<evidence type="ECO:0000313" key="13">
    <source>
        <dbReference type="EMBL" id="TCS94600.1"/>
    </source>
</evidence>
<evidence type="ECO:0000313" key="14">
    <source>
        <dbReference type="Proteomes" id="UP000294937"/>
    </source>
</evidence>
<keyword evidence="5 11" id="KW-0547">Nucleotide-binding</keyword>
<keyword evidence="7 11" id="KW-0315">Glutamine amidotransferase</keyword>
<feature type="binding site" evidence="11">
    <location>
        <position position="286"/>
    </location>
    <ligand>
        <name>L-glutamine</name>
        <dbReference type="ChEBI" id="CHEBI:58359"/>
    </ligand>
</feature>
<reference evidence="13 14" key="1">
    <citation type="submission" date="2019-03" db="EMBL/GenBank/DDBJ databases">
        <title>Genomic Encyclopedia of Type Strains, Phase IV (KMG-IV): sequencing the most valuable type-strain genomes for metagenomic binning, comparative biology and taxonomic classification.</title>
        <authorList>
            <person name="Goeker M."/>
        </authorList>
    </citation>
    <scope>NUCLEOTIDE SEQUENCE [LARGE SCALE GENOMIC DNA]</scope>
    <source>
        <strain evidence="13 14">DSM 45707</strain>
    </source>
</reference>